<gene>
    <name evidence="1" type="ORF">FKG94_06715</name>
</gene>
<reference evidence="1 2" key="1">
    <citation type="submission" date="2019-06" db="EMBL/GenBank/DDBJ databases">
        <title>Whole genome sequence for Cellvibrionaceae sp. R142.</title>
        <authorList>
            <person name="Wang G."/>
        </authorList>
    </citation>
    <scope>NUCLEOTIDE SEQUENCE [LARGE SCALE GENOMIC DNA]</scope>
    <source>
        <strain evidence="1 2">R142</strain>
    </source>
</reference>
<proteinExistence type="predicted"/>
<evidence type="ECO:0000313" key="1">
    <source>
        <dbReference type="EMBL" id="TQV82432.1"/>
    </source>
</evidence>
<dbReference type="Proteomes" id="UP000319732">
    <property type="component" value="Unassembled WGS sequence"/>
</dbReference>
<dbReference type="EMBL" id="VHSG01000007">
    <property type="protein sequence ID" value="TQV82432.1"/>
    <property type="molecule type" value="Genomic_DNA"/>
</dbReference>
<protein>
    <submittedName>
        <fullName evidence="1">Uncharacterized protein</fullName>
    </submittedName>
</protein>
<accession>A0A545TYY5</accession>
<name>A0A545TYY5_9GAMM</name>
<keyword evidence="2" id="KW-1185">Reference proteome</keyword>
<dbReference type="AlphaFoldDB" id="A0A545TYY5"/>
<sequence>MKNTINQQRRRWHHHFRNEVILIRNHKRGLEADDSPLPIVGAGLALIYDNLQLAGVIGGLGRGKPAGTDTRSRARGIRYQITKPIG</sequence>
<dbReference type="RefSeq" id="WP_142903448.1">
    <property type="nucleotide sequence ID" value="NZ_ML660090.1"/>
</dbReference>
<comment type="caution">
    <text evidence="1">The sequence shown here is derived from an EMBL/GenBank/DDBJ whole genome shotgun (WGS) entry which is preliminary data.</text>
</comment>
<evidence type="ECO:0000313" key="2">
    <source>
        <dbReference type="Proteomes" id="UP000319732"/>
    </source>
</evidence>
<organism evidence="1 2">
    <name type="scientific">Exilibacterium tricleocarpae</name>
    <dbReference type="NCBI Taxonomy" id="2591008"/>
    <lineage>
        <taxon>Bacteria</taxon>
        <taxon>Pseudomonadati</taxon>
        <taxon>Pseudomonadota</taxon>
        <taxon>Gammaproteobacteria</taxon>
        <taxon>Cellvibrionales</taxon>
        <taxon>Cellvibrionaceae</taxon>
        <taxon>Exilibacterium</taxon>
    </lineage>
</organism>